<accession>A0A9D3MWN4</accession>
<dbReference type="AlphaFoldDB" id="A0A9D3MWN4"/>
<evidence type="ECO:0000313" key="3">
    <source>
        <dbReference type="Proteomes" id="UP001044222"/>
    </source>
</evidence>
<sequence>MPCLFKMSAIPTSTFYWRKRGDRALTVAERILLKIFEGDSDIELSDGEDEEGQVAVEEAESSEEETEDEQEENDDTLHGSFWVKSNIFIPTVEENTLWDDTAQSHKNWRPWKYFEHVFLASRI</sequence>
<reference evidence="2" key="1">
    <citation type="submission" date="2021-01" db="EMBL/GenBank/DDBJ databases">
        <title>A chromosome-scale assembly of European eel, Anguilla anguilla.</title>
        <authorList>
            <person name="Henkel C."/>
            <person name="Jong-Raadsen S.A."/>
            <person name="Dufour S."/>
            <person name="Weltzien F.-A."/>
            <person name="Palstra A.P."/>
            <person name="Pelster B."/>
            <person name="Spaink H.P."/>
            <person name="Van Den Thillart G.E."/>
            <person name="Jansen H."/>
            <person name="Zahm M."/>
            <person name="Klopp C."/>
            <person name="Cedric C."/>
            <person name="Louis A."/>
            <person name="Berthelot C."/>
            <person name="Parey E."/>
            <person name="Roest Crollius H."/>
            <person name="Montfort J."/>
            <person name="Robinson-Rechavi M."/>
            <person name="Bucao C."/>
            <person name="Bouchez O."/>
            <person name="Gislard M."/>
            <person name="Lluch J."/>
            <person name="Milhes M."/>
            <person name="Lampietro C."/>
            <person name="Lopez Roques C."/>
            <person name="Donnadieu C."/>
            <person name="Braasch I."/>
            <person name="Desvignes T."/>
            <person name="Postlethwait J."/>
            <person name="Bobe J."/>
            <person name="Guiguen Y."/>
            <person name="Dirks R."/>
        </authorList>
    </citation>
    <scope>NUCLEOTIDE SEQUENCE</scope>
    <source>
        <strain evidence="2">Tag_6206</strain>
        <tissue evidence="2">Liver</tissue>
    </source>
</reference>
<evidence type="ECO:0000313" key="2">
    <source>
        <dbReference type="EMBL" id="KAG5854318.1"/>
    </source>
</evidence>
<comment type="caution">
    <text evidence="2">The sequence shown here is derived from an EMBL/GenBank/DDBJ whole genome shotgun (WGS) entry which is preliminary data.</text>
</comment>
<organism evidence="2 3">
    <name type="scientific">Anguilla anguilla</name>
    <name type="common">European freshwater eel</name>
    <name type="synonym">Muraena anguilla</name>
    <dbReference type="NCBI Taxonomy" id="7936"/>
    <lineage>
        <taxon>Eukaryota</taxon>
        <taxon>Metazoa</taxon>
        <taxon>Chordata</taxon>
        <taxon>Craniata</taxon>
        <taxon>Vertebrata</taxon>
        <taxon>Euteleostomi</taxon>
        <taxon>Actinopterygii</taxon>
        <taxon>Neopterygii</taxon>
        <taxon>Teleostei</taxon>
        <taxon>Anguilliformes</taxon>
        <taxon>Anguillidae</taxon>
        <taxon>Anguilla</taxon>
    </lineage>
</organism>
<feature type="region of interest" description="Disordered" evidence="1">
    <location>
        <begin position="42"/>
        <end position="79"/>
    </location>
</feature>
<dbReference type="EMBL" id="JAFIRN010000002">
    <property type="protein sequence ID" value="KAG5854318.1"/>
    <property type="molecule type" value="Genomic_DNA"/>
</dbReference>
<feature type="compositionally biased region" description="Acidic residues" evidence="1">
    <location>
        <begin position="42"/>
        <end position="74"/>
    </location>
</feature>
<gene>
    <name evidence="2" type="ORF">ANANG_G00036530</name>
</gene>
<name>A0A9D3MWN4_ANGAN</name>
<keyword evidence="3" id="KW-1185">Reference proteome</keyword>
<proteinExistence type="predicted"/>
<protein>
    <submittedName>
        <fullName evidence="2">Uncharacterized protein</fullName>
    </submittedName>
</protein>
<dbReference type="Proteomes" id="UP001044222">
    <property type="component" value="Unassembled WGS sequence"/>
</dbReference>
<evidence type="ECO:0000256" key="1">
    <source>
        <dbReference type="SAM" id="MobiDB-lite"/>
    </source>
</evidence>